<name>A0A8G1RXN8_9EURO</name>
<proteinExistence type="predicted"/>
<evidence type="ECO:0000313" key="2">
    <source>
        <dbReference type="EMBL" id="RAK81455.1"/>
    </source>
</evidence>
<organism evidence="2 3">
    <name type="scientific">Aspergillus fijiensis CBS 313.89</name>
    <dbReference type="NCBI Taxonomy" id="1448319"/>
    <lineage>
        <taxon>Eukaryota</taxon>
        <taxon>Fungi</taxon>
        <taxon>Dikarya</taxon>
        <taxon>Ascomycota</taxon>
        <taxon>Pezizomycotina</taxon>
        <taxon>Eurotiomycetes</taxon>
        <taxon>Eurotiomycetidae</taxon>
        <taxon>Eurotiales</taxon>
        <taxon>Aspergillaceae</taxon>
        <taxon>Aspergillus</taxon>
    </lineage>
</organism>
<dbReference type="OrthoDB" id="1658288at2759"/>
<dbReference type="InterPro" id="IPR027417">
    <property type="entry name" value="P-loop_NTPase"/>
</dbReference>
<dbReference type="GeneID" id="63865611"/>
<gene>
    <name evidence="2" type="ORF">BO72DRAFT_492283</name>
</gene>
<dbReference type="RefSeq" id="XP_040805465.1">
    <property type="nucleotide sequence ID" value="XM_040948278.1"/>
</dbReference>
<protein>
    <recommendedName>
        <fullName evidence="1">NB-ARC domain-containing protein</fullName>
    </recommendedName>
</protein>
<dbReference type="GO" id="GO:0043531">
    <property type="term" value="F:ADP binding"/>
    <property type="evidence" value="ECO:0007669"/>
    <property type="project" value="InterPro"/>
</dbReference>
<dbReference type="VEuPathDB" id="FungiDB:BO72DRAFT_492283"/>
<dbReference type="Pfam" id="PF00931">
    <property type="entry name" value="NB-ARC"/>
    <property type="match status" value="1"/>
</dbReference>
<keyword evidence="3" id="KW-1185">Reference proteome</keyword>
<dbReference type="InterPro" id="IPR002182">
    <property type="entry name" value="NB-ARC"/>
</dbReference>
<dbReference type="PANTHER" id="PTHR35205:SF1">
    <property type="entry name" value="ZU5 DOMAIN-CONTAINING PROTEIN"/>
    <property type="match status" value="1"/>
</dbReference>
<feature type="domain" description="NB-ARC" evidence="1">
    <location>
        <begin position="11"/>
        <end position="184"/>
    </location>
</feature>
<dbReference type="Proteomes" id="UP000249789">
    <property type="component" value="Unassembled WGS sequence"/>
</dbReference>
<accession>A0A8G1RXN8</accession>
<reference evidence="2 3" key="1">
    <citation type="submission" date="2018-02" db="EMBL/GenBank/DDBJ databases">
        <title>The genomes of Aspergillus section Nigri reveals drivers in fungal speciation.</title>
        <authorList>
            <consortium name="DOE Joint Genome Institute"/>
            <person name="Vesth T.C."/>
            <person name="Nybo J."/>
            <person name="Theobald S."/>
            <person name="Brandl J."/>
            <person name="Frisvad J.C."/>
            <person name="Nielsen K.F."/>
            <person name="Lyhne E.K."/>
            <person name="Kogle M.E."/>
            <person name="Kuo A."/>
            <person name="Riley R."/>
            <person name="Clum A."/>
            <person name="Nolan M."/>
            <person name="Lipzen A."/>
            <person name="Salamov A."/>
            <person name="Henrissat B."/>
            <person name="Wiebenga A."/>
            <person name="De vries R.P."/>
            <person name="Grigoriev I.V."/>
            <person name="Mortensen U.H."/>
            <person name="Andersen M.R."/>
            <person name="Baker S.E."/>
        </authorList>
    </citation>
    <scope>NUCLEOTIDE SEQUENCE [LARGE SCALE GENOMIC DNA]</scope>
    <source>
        <strain evidence="2 3">CBS 313.89</strain>
    </source>
</reference>
<evidence type="ECO:0000313" key="3">
    <source>
        <dbReference type="Proteomes" id="UP000249789"/>
    </source>
</evidence>
<evidence type="ECO:0000259" key="1">
    <source>
        <dbReference type="Pfam" id="PF00931"/>
    </source>
</evidence>
<dbReference type="EMBL" id="KZ824625">
    <property type="protein sequence ID" value="RAK81455.1"/>
    <property type="molecule type" value="Genomic_DNA"/>
</dbReference>
<dbReference type="PANTHER" id="PTHR35205">
    <property type="entry name" value="NB-ARC AND TPR DOMAIN PROTEIN"/>
    <property type="match status" value="1"/>
</dbReference>
<sequence length="260" mass="29711">MSELLHSDASDGQKSLVLFNLGGVGKTQIALEFAYRTEHNFSSTFWIDGSTQETVFYSIRDILKSITSYYRTNGFETDNPRFQTLKEALSLPGDKDWRYDSGYEKSRFERLRDAFRQWLSYSENRNWLVILDNVNDLELYDFRQLLPVKPWGSVLITTTRTDLTVTWKSVEVLEMDESECVDLLRKTSGLALKPKSEEVQSAKVLSNLLGYLPLAIAQAGSYLKVNKNETVEHYLDLMKENPVGLLGWIPRGAACLGIQE</sequence>
<dbReference type="SUPFAM" id="SSF52540">
    <property type="entry name" value="P-loop containing nucleoside triphosphate hydrolases"/>
    <property type="match status" value="1"/>
</dbReference>
<dbReference type="AlphaFoldDB" id="A0A8G1RXN8"/>
<dbReference type="Gene3D" id="3.40.50.300">
    <property type="entry name" value="P-loop containing nucleotide triphosphate hydrolases"/>
    <property type="match status" value="1"/>
</dbReference>